<keyword evidence="1" id="KW-0472">Membrane</keyword>
<gene>
    <name evidence="3" type="ORF">FB475_6354</name>
</gene>
<evidence type="ECO:0000256" key="1">
    <source>
        <dbReference type="SAM" id="Phobius"/>
    </source>
</evidence>
<dbReference type="Pfam" id="PF04892">
    <property type="entry name" value="VanZ"/>
    <property type="match status" value="1"/>
</dbReference>
<dbReference type="PANTHER" id="PTHR36834">
    <property type="entry name" value="MEMBRANE PROTEIN-RELATED"/>
    <property type="match status" value="1"/>
</dbReference>
<dbReference type="InterPro" id="IPR006976">
    <property type="entry name" value="VanZ-like"/>
</dbReference>
<feature type="transmembrane region" description="Helical" evidence="1">
    <location>
        <begin position="12"/>
        <end position="34"/>
    </location>
</feature>
<name>A0A542DUC3_9ACTN</name>
<dbReference type="RefSeq" id="WP_202878620.1">
    <property type="nucleotide sequence ID" value="NZ_BAAAKA010000052.1"/>
</dbReference>
<reference evidence="3 4" key="1">
    <citation type="submission" date="2019-06" db="EMBL/GenBank/DDBJ databases">
        <title>Sequencing the genomes of 1000 actinobacteria strains.</title>
        <authorList>
            <person name="Klenk H.-P."/>
        </authorList>
    </citation>
    <scope>NUCLEOTIDE SEQUENCE [LARGE SCALE GENOMIC DNA]</scope>
    <source>
        <strain evidence="3 4">DSM 17305</strain>
    </source>
</reference>
<feature type="transmembrane region" description="Helical" evidence="1">
    <location>
        <begin position="82"/>
        <end position="105"/>
    </location>
</feature>
<keyword evidence="1" id="KW-0812">Transmembrane</keyword>
<dbReference type="AlphaFoldDB" id="A0A542DUC3"/>
<accession>A0A542DUC3</accession>
<keyword evidence="1" id="KW-1133">Transmembrane helix</keyword>
<dbReference type="PANTHER" id="PTHR36834:SF1">
    <property type="entry name" value="INTEGRAL MEMBRANE PROTEIN"/>
    <property type="match status" value="1"/>
</dbReference>
<evidence type="ECO:0000313" key="3">
    <source>
        <dbReference type="EMBL" id="TQJ06688.1"/>
    </source>
</evidence>
<sequence>MTLTGPQFWFTTFTGLALLTILLFPVAALAAWLLGRRRGTRRALAEVAIVYWTTPLLWMTMLPNSGAGIVPGKVSLIPFRDLVTMSVPQIVGNLLLFAALGFFAPMRFATLASVRRILLLAAACSTTVEVLQYVLELDRVSSVDDVLLNTVGAGLAALASYRWWLRPTFRADMKNRIREGNAARS</sequence>
<comment type="caution">
    <text evidence="3">The sequence shown here is derived from an EMBL/GenBank/DDBJ whole genome shotgun (WGS) entry which is preliminary data.</text>
</comment>
<dbReference type="Proteomes" id="UP000316298">
    <property type="component" value="Unassembled WGS sequence"/>
</dbReference>
<dbReference type="InterPro" id="IPR053150">
    <property type="entry name" value="Teicoplanin_resist-assoc"/>
</dbReference>
<feature type="transmembrane region" description="Helical" evidence="1">
    <location>
        <begin position="117"/>
        <end position="135"/>
    </location>
</feature>
<feature type="transmembrane region" description="Helical" evidence="1">
    <location>
        <begin position="147"/>
        <end position="165"/>
    </location>
</feature>
<protein>
    <submittedName>
        <fullName evidence="3">Glycopeptide antibiotics resistance protein</fullName>
    </submittedName>
</protein>
<proteinExistence type="predicted"/>
<evidence type="ECO:0000313" key="4">
    <source>
        <dbReference type="Proteomes" id="UP000316298"/>
    </source>
</evidence>
<organism evidence="3 4">
    <name type="scientific">Kribbella jejuensis</name>
    <dbReference type="NCBI Taxonomy" id="236068"/>
    <lineage>
        <taxon>Bacteria</taxon>
        <taxon>Bacillati</taxon>
        <taxon>Actinomycetota</taxon>
        <taxon>Actinomycetes</taxon>
        <taxon>Propionibacteriales</taxon>
        <taxon>Kribbellaceae</taxon>
        <taxon>Kribbella</taxon>
    </lineage>
</organism>
<feature type="transmembrane region" description="Helical" evidence="1">
    <location>
        <begin position="43"/>
        <end position="62"/>
    </location>
</feature>
<dbReference type="EMBL" id="VFMM01000003">
    <property type="protein sequence ID" value="TQJ06688.1"/>
    <property type="molecule type" value="Genomic_DNA"/>
</dbReference>
<feature type="domain" description="VanZ-like" evidence="2">
    <location>
        <begin position="56"/>
        <end position="159"/>
    </location>
</feature>
<keyword evidence="4" id="KW-1185">Reference proteome</keyword>
<evidence type="ECO:0000259" key="2">
    <source>
        <dbReference type="Pfam" id="PF04892"/>
    </source>
</evidence>